<dbReference type="AlphaFoldDB" id="A0A437CYJ4"/>
<protein>
    <submittedName>
        <fullName evidence="1">Uncharacterized protein</fullName>
    </submittedName>
</protein>
<reference evidence="1 2" key="2">
    <citation type="submission" date="2019-01" db="EMBL/GenBank/DDBJ databases">
        <title>A chromosome length genome reference of the Java medaka (oryzias javanicus).</title>
        <authorList>
            <person name="Herpin A."/>
            <person name="Takehana Y."/>
            <person name="Naruse K."/>
            <person name="Ansai S."/>
            <person name="Kawaguchi M."/>
        </authorList>
    </citation>
    <scope>NUCLEOTIDE SEQUENCE [LARGE SCALE GENOMIC DNA]</scope>
    <source>
        <strain evidence="1">RS831</strain>
        <tissue evidence="1">Whole body</tissue>
    </source>
</reference>
<reference evidence="1 2" key="1">
    <citation type="submission" date="2018-11" db="EMBL/GenBank/DDBJ databases">
        <authorList>
            <person name="Lopez-Roques C."/>
            <person name="Donnadieu C."/>
            <person name="Bouchez O."/>
            <person name="Klopp C."/>
            <person name="Cabau C."/>
            <person name="Zahm M."/>
        </authorList>
    </citation>
    <scope>NUCLEOTIDE SEQUENCE [LARGE SCALE GENOMIC DNA]</scope>
    <source>
        <strain evidence="1">RS831</strain>
        <tissue evidence="1">Whole body</tissue>
    </source>
</reference>
<evidence type="ECO:0000313" key="1">
    <source>
        <dbReference type="EMBL" id="RVE67694.1"/>
    </source>
</evidence>
<organism evidence="1 2">
    <name type="scientific">Oryzias javanicus</name>
    <name type="common">Javanese ricefish</name>
    <name type="synonym">Aplocheilus javanicus</name>
    <dbReference type="NCBI Taxonomy" id="123683"/>
    <lineage>
        <taxon>Eukaryota</taxon>
        <taxon>Metazoa</taxon>
        <taxon>Chordata</taxon>
        <taxon>Craniata</taxon>
        <taxon>Vertebrata</taxon>
        <taxon>Euteleostomi</taxon>
        <taxon>Actinopterygii</taxon>
        <taxon>Neopterygii</taxon>
        <taxon>Teleostei</taxon>
        <taxon>Neoteleostei</taxon>
        <taxon>Acanthomorphata</taxon>
        <taxon>Ovalentaria</taxon>
        <taxon>Atherinomorphae</taxon>
        <taxon>Beloniformes</taxon>
        <taxon>Adrianichthyidae</taxon>
        <taxon>Oryziinae</taxon>
        <taxon>Oryzias</taxon>
    </lineage>
</organism>
<proteinExistence type="predicted"/>
<evidence type="ECO:0000313" key="2">
    <source>
        <dbReference type="Proteomes" id="UP000283210"/>
    </source>
</evidence>
<dbReference type="EMBL" id="CM012446">
    <property type="protein sequence ID" value="RVE67694.1"/>
    <property type="molecule type" value="Genomic_DNA"/>
</dbReference>
<sequence>MRSSMEVRRNIPSGNIPFKQMCLLRLSLPSCRLRMQLKGRRRLQHHNRNLSWFGMKETRSFSGGFEVQEEKRPHERIFKPTRDQLLLDEMKRP</sequence>
<name>A0A437CYJ4_ORYJA</name>
<dbReference type="Proteomes" id="UP000283210">
    <property type="component" value="Chromosome 10"/>
</dbReference>
<keyword evidence="2" id="KW-1185">Reference proteome</keyword>
<gene>
    <name evidence="1" type="ORF">OJAV_G00105690</name>
</gene>
<accession>A0A437CYJ4</accession>